<gene>
    <name evidence="3" type="ORF">BDP27DRAFT_179954</name>
</gene>
<dbReference type="Proteomes" id="UP000772434">
    <property type="component" value="Unassembled WGS sequence"/>
</dbReference>
<dbReference type="OrthoDB" id="3216045at2759"/>
<feature type="compositionally biased region" description="Polar residues" evidence="2">
    <location>
        <begin position="994"/>
        <end position="1006"/>
    </location>
</feature>
<evidence type="ECO:0000313" key="4">
    <source>
        <dbReference type="Proteomes" id="UP000772434"/>
    </source>
</evidence>
<evidence type="ECO:0000256" key="1">
    <source>
        <dbReference type="SAM" id="Coils"/>
    </source>
</evidence>
<accession>A0A9P5U354</accession>
<protein>
    <submittedName>
        <fullName evidence="3">Uncharacterized protein</fullName>
    </submittedName>
</protein>
<feature type="region of interest" description="Disordered" evidence="2">
    <location>
        <begin position="251"/>
        <end position="281"/>
    </location>
</feature>
<feature type="region of interest" description="Disordered" evidence="2">
    <location>
        <begin position="1"/>
        <end position="133"/>
    </location>
</feature>
<feature type="compositionally biased region" description="Polar residues" evidence="2">
    <location>
        <begin position="782"/>
        <end position="792"/>
    </location>
</feature>
<reference evidence="3" key="1">
    <citation type="submission" date="2020-11" db="EMBL/GenBank/DDBJ databases">
        <authorList>
            <consortium name="DOE Joint Genome Institute"/>
            <person name="Ahrendt S."/>
            <person name="Riley R."/>
            <person name="Andreopoulos W."/>
            <person name="Labutti K."/>
            <person name="Pangilinan J."/>
            <person name="Ruiz-Duenas F.J."/>
            <person name="Barrasa J.M."/>
            <person name="Sanchez-Garcia M."/>
            <person name="Camarero S."/>
            <person name="Miyauchi S."/>
            <person name="Serrano A."/>
            <person name="Linde D."/>
            <person name="Babiker R."/>
            <person name="Drula E."/>
            <person name="Ayuso-Fernandez I."/>
            <person name="Pacheco R."/>
            <person name="Padilla G."/>
            <person name="Ferreira P."/>
            <person name="Barriuso J."/>
            <person name="Kellner H."/>
            <person name="Castanera R."/>
            <person name="Alfaro M."/>
            <person name="Ramirez L."/>
            <person name="Pisabarro A.G."/>
            <person name="Kuo A."/>
            <person name="Tritt A."/>
            <person name="Lipzen A."/>
            <person name="He G."/>
            <person name="Yan M."/>
            <person name="Ng V."/>
            <person name="Cullen D."/>
            <person name="Martin F."/>
            <person name="Rosso M.-N."/>
            <person name="Henrissat B."/>
            <person name="Hibbett D."/>
            <person name="Martinez A.T."/>
            <person name="Grigoriev I.V."/>
        </authorList>
    </citation>
    <scope>NUCLEOTIDE SEQUENCE</scope>
    <source>
        <strain evidence="3">AH 40177</strain>
    </source>
</reference>
<feature type="compositionally biased region" description="Acidic residues" evidence="2">
    <location>
        <begin position="956"/>
        <end position="969"/>
    </location>
</feature>
<feature type="compositionally biased region" description="Polar residues" evidence="2">
    <location>
        <begin position="342"/>
        <end position="364"/>
    </location>
</feature>
<feature type="region of interest" description="Disordered" evidence="2">
    <location>
        <begin position="175"/>
        <end position="219"/>
    </location>
</feature>
<dbReference type="AlphaFoldDB" id="A0A9P5U354"/>
<feature type="compositionally biased region" description="Low complexity" evidence="2">
    <location>
        <begin position="304"/>
        <end position="335"/>
    </location>
</feature>
<keyword evidence="4" id="KW-1185">Reference proteome</keyword>
<feature type="compositionally biased region" description="Low complexity" evidence="2">
    <location>
        <begin position="454"/>
        <end position="466"/>
    </location>
</feature>
<sequence>MSAALPYKPSSSKNKMATPTSNGNGNSGRSGIPTLRSLRTLFAPASSQQSKTDSPSRPSLNLPPSRPSINLTPARPSLNLVPSNAGHDKSNSMLGSSSSLDIVRRSMTLGRKSSSRSVSRDSRDETKHQEIVTDVMDISADSPVLDAGVDLSTIVEADTSVTSGISMAESLSKHLPALPTSESPPPTDSPSPSPSPYFSPSPSPRPRSPSASASSLHLPLSPSSIHAQVHSALQVDPALAALLSPHNLSLHSPKLSPGSQGSSVPSSPTGGFKLLSSKTHSTPYSSLRVKNASHLGLVRPSYVRSPSSDDSFASISRPPLRPGSSLGTSASGSSTVPRIRTRSMSVDGQQPRPTSAAETLATSTGRRDPSVLARRRHPAIHARTLSQFNEYRPSQSEAGDELSSNAQRKLHQRPAITEWLGPRTAKAFKAAGLINPGRDGLSPAHNSHSYFDVSPSSLSAPSSPLRPRFRPRSSDSPHSPRTPSPSPTNASHMQGERAQHPRSASVAASAISARSAGSVRSASVKSGSIRSASTAPTSAGASASLSAQATREYLMQSQSSQSNKVSTTPFASSSSSTLNLNLPNFASPALSASSPSITHSSSSTSELQHLKDQHSAETSALLAALSDAQRTAKVLRAENTELRQALALADSQQEEWSKERALLEKQLIEAKAQVKGRKQDEIKSMKVLEEEKKVLVEVNSRLEIRLEEAETRTAEAEGRLVVMAEVQKTNHKLRHALHAARREKATIEAEAEARAEEALRRIEELEDALAEVSGAIGDTIGMSRNRTTSLTTDPEAFDDENSITYTPRSSSESSSRPPSIFPLPPENMSLLMCEEGEDLGREGPEHSELSDLSELDRVLGNGVAAEASPQSTDSDFDSLDTNERKWRKSMRILQANGSSSSSQSSPHDDSFRLPSSSPEFSASRIPRGPPEPEAHEQSPEYDEYEDGGAGNATIYDIEEDSIISDDEFDPTMHANLVQYQPQPHSSALEEDDGTTTSFEGTGTPGSPGSLLWMHPSDERHLGDLSTLSGSVDDLSLDP</sequence>
<feature type="compositionally biased region" description="Low complexity" evidence="2">
    <location>
        <begin position="251"/>
        <end position="271"/>
    </location>
</feature>
<feature type="compositionally biased region" description="Basic and acidic residues" evidence="2">
    <location>
        <begin position="118"/>
        <end position="131"/>
    </location>
</feature>
<feature type="compositionally biased region" description="Low complexity" evidence="2">
    <location>
        <begin position="566"/>
        <end position="576"/>
    </location>
</feature>
<feature type="compositionally biased region" description="Low complexity" evidence="2">
    <location>
        <begin position="502"/>
        <end position="550"/>
    </location>
</feature>
<feature type="region of interest" description="Disordered" evidence="2">
    <location>
        <begin position="779"/>
        <end position="826"/>
    </location>
</feature>
<keyword evidence="1" id="KW-0175">Coiled coil</keyword>
<feature type="compositionally biased region" description="Polar residues" evidence="2">
    <location>
        <begin position="384"/>
        <end position="407"/>
    </location>
</feature>
<evidence type="ECO:0000256" key="2">
    <source>
        <dbReference type="SAM" id="MobiDB-lite"/>
    </source>
</evidence>
<organism evidence="3 4">
    <name type="scientific">Rhodocollybia butyracea</name>
    <dbReference type="NCBI Taxonomy" id="206335"/>
    <lineage>
        <taxon>Eukaryota</taxon>
        <taxon>Fungi</taxon>
        <taxon>Dikarya</taxon>
        <taxon>Basidiomycota</taxon>
        <taxon>Agaricomycotina</taxon>
        <taxon>Agaricomycetes</taxon>
        <taxon>Agaricomycetidae</taxon>
        <taxon>Agaricales</taxon>
        <taxon>Marasmiineae</taxon>
        <taxon>Omphalotaceae</taxon>
        <taxon>Rhodocollybia</taxon>
    </lineage>
</organism>
<feature type="region of interest" description="Disordered" evidence="2">
    <location>
        <begin position="589"/>
        <end position="612"/>
    </location>
</feature>
<feature type="region of interest" description="Disordered" evidence="2">
    <location>
        <begin position="439"/>
        <end position="576"/>
    </location>
</feature>
<feature type="compositionally biased region" description="Pro residues" evidence="2">
    <location>
        <begin position="182"/>
        <end position="207"/>
    </location>
</feature>
<evidence type="ECO:0000313" key="3">
    <source>
        <dbReference type="EMBL" id="KAF9064174.1"/>
    </source>
</evidence>
<feature type="region of interest" description="Disordered" evidence="2">
    <location>
        <begin position="300"/>
        <end position="418"/>
    </location>
</feature>
<feature type="region of interest" description="Disordered" evidence="2">
    <location>
        <begin position="838"/>
        <end position="1016"/>
    </location>
</feature>
<feature type="coiled-coil region" evidence="1">
    <location>
        <begin position="625"/>
        <end position="775"/>
    </location>
</feature>
<comment type="caution">
    <text evidence="3">The sequence shown here is derived from an EMBL/GenBank/DDBJ whole genome shotgun (WGS) entry which is preliminary data.</text>
</comment>
<dbReference type="EMBL" id="JADNRY010000129">
    <property type="protein sequence ID" value="KAF9064174.1"/>
    <property type="molecule type" value="Genomic_DNA"/>
</dbReference>
<feature type="compositionally biased region" description="Low complexity" evidence="2">
    <location>
        <begin position="589"/>
        <end position="605"/>
    </location>
</feature>
<feature type="compositionally biased region" description="Low complexity" evidence="2">
    <location>
        <begin position="208"/>
        <end position="219"/>
    </location>
</feature>
<feature type="compositionally biased region" description="Polar residues" evidence="2">
    <location>
        <begin position="555"/>
        <end position="565"/>
    </location>
</feature>
<feature type="compositionally biased region" description="Low complexity" evidence="2">
    <location>
        <begin position="807"/>
        <end position="818"/>
    </location>
</feature>
<feature type="compositionally biased region" description="Polar residues" evidence="2">
    <location>
        <begin position="9"/>
        <end position="20"/>
    </location>
</feature>
<feature type="compositionally biased region" description="Low complexity" evidence="2">
    <location>
        <begin position="21"/>
        <end position="31"/>
    </location>
</feature>
<proteinExistence type="predicted"/>
<feature type="compositionally biased region" description="Basic and acidic residues" evidence="2">
    <location>
        <begin position="838"/>
        <end position="857"/>
    </location>
</feature>
<name>A0A9P5U354_9AGAR</name>